<name>A0A7T5BHW6_9PROT</name>
<accession>A0A7T5BHW6</accession>
<proteinExistence type="predicted"/>
<evidence type="ECO:0000313" key="1">
    <source>
        <dbReference type="EMBL" id="QQD72648.1"/>
    </source>
</evidence>
<dbReference type="RefSeq" id="WP_141672336.1">
    <property type="nucleotide sequence ID" value="NZ_CP059488.1"/>
</dbReference>
<gene>
    <name evidence="1" type="ORF">H2515_14995</name>
</gene>
<sequence>MMKIPVFRKEGFIHNNQAVPFASPVFGSPDHPGADLSGIQNLRWQKFLTLFATGLLVTGLAGCSSSTHAGQGPYSGHNATWFARGKNADALHTQMVWCAKNNPQMTVASCAAAKKGYTMIGGHWNQSVINMLK</sequence>
<dbReference type="EMBL" id="CP059488">
    <property type="protein sequence ID" value="QQD72648.1"/>
    <property type="molecule type" value="Genomic_DNA"/>
</dbReference>
<evidence type="ECO:0000313" key="2">
    <source>
        <dbReference type="Proteomes" id="UP000595420"/>
    </source>
</evidence>
<reference evidence="1 2" key="1">
    <citation type="submission" date="2020-07" db="EMBL/GenBank/DDBJ databases">
        <title>Complete genome sequence analysis of Acidithiobacillus ferrivorans XJFY6S-08 reveals extreme environmental adaptation to alpine acid mine drainage.</title>
        <authorList>
            <person name="Yan L."/>
            <person name="Ni Y."/>
        </authorList>
    </citation>
    <scope>NUCLEOTIDE SEQUENCE [LARGE SCALE GENOMIC DNA]</scope>
    <source>
        <strain evidence="1 2">XJFY6S-08</strain>
    </source>
</reference>
<protein>
    <submittedName>
        <fullName evidence="1">Uncharacterized protein</fullName>
    </submittedName>
</protein>
<organism evidence="1 2">
    <name type="scientific">Acidithiobacillus ferrivorans</name>
    <dbReference type="NCBI Taxonomy" id="160808"/>
    <lineage>
        <taxon>Bacteria</taxon>
        <taxon>Pseudomonadati</taxon>
        <taxon>Pseudomonadota</taxon>
        <taxon>Acidithiobacillia</taxon>
        <taxon>Acidithiobacillales</taxon>
        <taxon>Acidithiobacillaceae</taxon>
        <taxon>Acidithiobacillus</taxon>
    </lineage>
</organism>
<dbReference type="Proteomes" id="UP000595420">
    <property type="component" value="Chromosome"/>
</dbReference>
<dbReference type="AlphaFoldDB" id="A0A7T5BHW6"/>